<dbReference type="EMBL" id="AP021875">
    <property type="protein sequence ID" value="BBO75908.1"/>
    <property type="molecule type" value="Genomic_DNA"/>
</dbReference>
<feature type="region of interest" description="Disordered" evidence="1">
    <location>
        <begin position="216"/>
        <end position="323"/>
    </location>
</feature>
<sequence>MPLDAETKNQLAQFGRTIALLFNRSMMYQPNHPFVEQSIDMFYKSALELLRKVSPLVFILNREEFFVDEEPLDPRLNVSRLVSLFKNNGIQSISLEPGLERREIKVFLEILGNINKYDAAEGFKKAIFARGVTNIRINHVRYKKVTDDDEVISKDALKDLTPQMMAAEDEAQARKMFMDTLLESVLTEEFAKTLNIESLMANPGAVSKNMIQADLESVSGGGPAQGAGSGPGGGGGAGEGTGVSGGGAGPGAGPGMGLGEGGGGGPGGGGGTGGGGGGAGSGEGSGAGEGMGSGEGTGGGPGTGEGGGGPGGPGGGGGQPGGLLFQQLEVMRLEVEKHIEGKGSVAIADLAAAVFDMKKQLLEGIEAQKALGVAYENEAAILENANELTDRVLLQLVKDEYQNGQITPARMAQILRRLVPEAAELKRLLPKIKNVLIEEGMSHTEYLELVQELSKELQSEGLASILQESGEEIGVDGEQLIAEFKNNPEQAAQLIYLASEIRKGTGDEDALADILAGYVEQVGGQMALEQADKDDPEHLKKVMSSVESNIVQQLGKMDKGGEVIAKLEERLNSRMESVMAQMRAEWIKTRGAAAGEGMPEAAPRKVLSVLETLEQSVSEHDELGGILKIVRGKVEAGEIDENDYKKIQAEISNQKQIIKERESNRVMPTGVIKASAMAFILEKEIARANRYDYGFSVLAFSMVHIKPQGKVPAGVKIDNEVLIESVLAMLAETFREVDIVGQLGKNTIVGLLPLIDREASKKALNRVMTALQAGPIDVKGVPVLFKFAGIAMTFDGEHTPDTKSFIRVMSGRLQDMANRLKNIQTFM</sequence>
<gene>
    <name evidence="2" type="ORF">DSCW_33250</name>
</gene>
<evidence type="ECO:0008006" key="4">
    <source>
        <dbReference type="Google" id="ProtNLM"/>
    </source>
</evidence>
<dbReference type="PANTHER" id="PTHR37612:SF6">
    <property type="entry name" value="GLYCINE-RICH CELL WALL STRUCTURAL PROTEIN 1"/>
    <property type="match status" value="1"/>
</dbReference>
<protein>
    <recommendedName>
        <fullName evidence="4">GGDEF domain-containing protein</fullName>
    </recommendedName>
</protein>
<dbReference type="RefSeq" id="WP_155304785.1">
    <property type="nucleotide sequence ID" value="NZ_AP021875.1"/>
</dbReference>
<dbReference type="InterPro" id="IPR043128">
    <property type="entry name" value="Rev_trsase/Diguanyl_cyclase"/>
</dbReference>
<dbReference type="KEGG" id="dwd:DSCW_33250"/>
<evidence type="ECO:0000256" key="1">
    <source>
        <dbReference type="SAM" id="MobiDB-lite"/>
    </source>
</evidence>
<organism evidence="2 3">
    <name type="scientific">Desulfosarcina widdelii</name>
    <dbReference type="NCBI Taxonomy" id="947919"/>
    <lineage>
        <taxon>Bacteria</taxon>
        <taxon>Pseudomonadati</taxon>
        <taxon>Thermodesulfobacteriota</taxon>
        <taxon>Desulfobacteria</taxon>
        <taxon>Desulfobacterales</taxon>
        <taxon>Desulfosarcinaceae</taxon>
        <taxon>Desulfosarcina</taxon>
    </lineage>
</organism>
<accession>A0A5K7Z4I6</accession>
<keyword evidence="3" id="KW-1185">Reference proteome</keyword>
<reference evidence="2 3" key="1">
    <citation type="submission" date="2019-11" db="EMBL/GenBank/DDBJ databases">
        <title>Comparative genomics of hydrocarbon-degrading Desulfosarcina strains.</title>
        <authorList>
            <person name="Watanabe M."/>
            <person name="Kojima H."/>
            <person name="Fukui M."/>
        </authorList>
    </citation>
    <scope>NUCLEOTIDE SEQUENCE [LARGE SCALE GENOMIC DNA]</scope>
    <source>
        <strain evidence="2 3">PP31</strain>
    </source>
</reference>
<dbReference type="AlphaFoldDB" id="A0A5K7Z4I6"/>
<name>A0A5K7Z4I6_9BACT</name>
<evidence type="ECO:0000313" key="2">
    <source>
        <dbReference type="EMBL" id="BBO75908.1"/>
    </source>
</evidence>
<dbReference type="InterPro" id="IPR052258">
    <property type="entry name" value="Diverse_Func_Domain-Protein"/>
</dbReference>
<proteinExistence type="predicted"/>
<dbReference type="PANTHER" id="PTHR37612">
    <property type="entry name" value="FIBROIN HEAVY CHAIN FIB-H LIKE PROTEIN"/>
    <property type="match status" value="1"/>
</dbReference>
<evidence type="ECO:0000313" key="3">
    <source>
        <dbReference type="Proteomes" id="UP000427769"/>
    </source>
</evidence>
<feature type="compositionally biased region" description="Gly residues" evidence="1">
    <location>
        <begin position="219"/>
        <end position="321"/>
    </location>
</feature>
<dbReference type="Proteomes" id="UP000427769">
    <property type="component" value="Chromosome"/>
</dbReference>
<dbReference type="Gene3D" id="3.30.70.270">
    <property type="match status" value="1"/>
</dbReference>
<dbReference type="OrthoDB" id="5409629at2"/>